<keyword evidence="6 11" id="KW-0732">Signal</keyword>
<keyword evidence="5" id="KW-0812">Transmembrane</keyword>
<dbReference type="InterPro" id="IPR050298">
    <property type="entry name" value="Gram-neg_bact_OMP"/>
</dbReference>
<dbReference type="PRINTS" id="PR00184">
    <property type="entry name" value="NEISSPPORIN"/>
</dbReference>
<evidence type="ECO:0000256" key="7">
    <source>
        <dbReference type="ARBA" id="ARBA00023065"/>
    </source>
</evidence>
<dbReference type="PANTHER" id="PTHR34501:SF9">
    <property type="entry name" value="MAJOR OUTER MEMBRANE PROTEIN P.IA"/>
    <property type="match status" value="1"/>
</dbReference>
<dbReference type="InterPro" id="IPR002299">
    <property type="entry name" value="Porin_Neis"/>
</dbReference>
<evidence type="ECO:0000256" key="10">
    <source>
        <dbReference type="ARBA" id="ARBA00023237"/>
    </source>
</evidence>
<dbReference type="Gene3D" id="2.40.160.10">
    <property type="entry name" value="Porin"/>
    <property type="match status" value="1"/>
</dbReference>
<evidence type="ECO:0000313" key="14">
    <source>
        <dbReference type="Proteomes" id="UP001156706"/>
    </source>
</evidence>
<gene>
    <name evidence="13" type="ORF">GCM10007907_31750</name>
</gene>
<proteinExistence type="predicted"/>
<dbReference type="InterPro" id="IPR001702">
    <property type="entry name" value="Porin_Gram-ve"/>
</dbReference>
<comment type="subunit">
    <text evidence="2">Homotrimer.</text>
</comment>
<feature type="chain" id="PRO_5045988912" evidence="11">
    <location>
        <begin position="21"/>
        <end position="333"/>
    </location>
</feature>
<comment type="subcellular location">
    <subcellularLocation>
        <location evidence="1">Cell outer membrane</location>
        <topology evidence="1">Multi-pass membrane protein</topology>
    </subcellularLocation>
</comment>
<reference evidence="14" key="1">
    <citation type="journal article" date="2019" name="Int. J. Syst. Evol. Microbiol.">
        <title>The Global Catalogue of Microorganisms (GCM) 10K type strain sequencing project: providing services to taxonomists for standard genome sequencing and annotation.</title>
        <authorList>
            <consortium name="The Broad Institute Genomics Platform"/>
            <consortium name="The Broad Institute Genome Sequencing Center for Infectious Disease"/>
            <person name="Wu L."/>
            <person name="Ma J."/>
        </authorList>
    </citation>
    <scope>NUCLEOTIDE SEQUENCE [LARGE SCALE GENOMIC DNA]</scope>
    <source>
        <strain evidence="14">NBRC 110044</strain>
    </source>
</reference>
<evidence type="ECO:0000256" key="3">
    <source>
        <dbReference type="ARBA" id="ARBA00022448"/>
    </source>
</evidence>
<evidence type="ECO:0000259" key="12">
    <source>
        <dbReference type="Pfam" id="PF13609"/>
    </source>
</evidence>
<keyword evidence="8" id="KW-0626">Porin</keyword>
<evidence type="ECO:0000313" key="13">
    <source>
        <dbReference type="EMBL" id="GLR14385.1"/>
    </source>
</evidence>
<keyword evidence="3" id="KW-0813">Transport</keyword>
<dbReference type="Proteomes" id="UP001156706">
    <property type="component" value="Unassembled WGS sequence"/>
</dbReference>
<keyword evidence="10" id="KW-0998">Cell outer membrane</keyword>
<dbReference type="EMBL" id="BSOG01000004">
    <property type="protein sequence ID" value="GLR14385.1"/>
    <property type="molecule type" value="Genomic_DNA"/>
</dbReference>
<evidence type="ECO:0000256" key="5">
    <source>
        <dbReference type="ARBA" id="ARBA00022692"/>
    </source>
</evidence>
<evidence type="ECO:0000256" key="4">
    <source>
        <dbReference type="ARBA" id="ARBA00022452"/>
    </source>
</evidence>
<dbReference type="PRINTS" id="PR00182">
    <property type="entry name" value="ECOLNEIPORIN"/>
</dbReference>
<keyword evidence="4" id="KW-1134">Transmembrane beta strand</keyword>
<evidence type="ECO:0000256" key="11">
    <source>
        <dbReference type="SAM" id="SignalP"/>
    </source>
</evidence>
<dbReference type="CDD" id="cd00342">
    <property type="entry name" value="gram_neg_porins"/>
    <property type="match status" value="1"/>
</dbReference>
<evidence type="ECO:0000256" key="6">
    <source>
        <dbReference type="ARBA" id="ARBA00022729"/>
    </source>
</evidence>
<name>A0ABQ5YHA2_9NEIS</name>
<dbReference type="SUPFAM" id="SSF56935">
    <property type="entry name" value="Porins"/>
    <property type="match status" value="1"/>
</dbReference>
<evidence type="ECO:0000256" key="8">
    <source>
        <dbReference type="ARBA" id="ARBA00023114"/>
    </source>
</evidence>
<sequence length="333" mass="35075">MRKALLATLVMGALAAPAFAEGTVTVYGQMNVGVVFHDEGPVTKTKVDNLYTSSRLGFKGDENLGDGLKAFWQIEQGLRPDDAATTNFASREGWVGLQGDFGKVGLGRGKTPYTNMVDWFDIFDGAIGAAATASYSVDSIQDSRFSNAIRYDSPNLSGFNLSGMYSFGENKTSTTGSSDGFSGLASYSNGPIKAGLSYGQQRNLAGVSGNKKSAWQIGGIYTLGDLGLGLAYQAGEWRTAGVDYDRDTVTTTVTYKIGAGTLRAGAQFAAEADVNGKSAADSDFTRYAIGYKHGLSKRTYALVEYSALSADKSIAGAAVADQRGLAVGLMHTF</sequence>
<dbReference type="Pfam" id="PF13609">
    <property type="entry name" value="Porin_4"/>
    <property type="match status" value="1"/>
</dbReference>
<keyword evidence="7" id="KW-0406">Ion transport</keyword>
<dbReference type="PANTHER" id="PTHR34501">
    <property type="entry name" value="PROTEIN YDDL-RELATED"/>
    <property type="match status" value="1"/>
</dbReference>
<dbReference type="InterPro" id="IPR023614">
    <property type="entry name" value="Porin_dom_sf"/>
</dbReference>
<organism evidence="13 14">
    <name type="scientific">Chitinimonas prasina</name>
    <dbReference type="NCBI Taxonomy" id="1434937"/>
    <lineage>
        <taxon>Bacteria</taxon>
        <taxon>Pseudomonadati</taxon>
        <taxon>Pseudomonadota</taxon>
        <taxon>Betaproteobacteria</taxon>
        <taxon>Neisseriales</taxon>
        <taxon>Chitinibacteraceae</taxon>
        <taxon>Chitinimonas</taxon>
    </lineage>
</organism>
<feature type="signal peptide" evidence="11">
    <location>
        <begin position="1"/>
        <end position="20"/>
    </location>
</feature>
<evidence type="ECO:0000256" key="1">
    <source>
        <dbReference type="ARBA" id="ARBA00004571"/>
    </source>
</evidence>
<evidence type="ECO:0000256" key="9">
    <source>
        <dbReference type="ARBA" id="ARBA00023136"/>
    </source>
</evidence>
<feature type="domain" description="Porin" evidence="12">
    <location>
        <begin position="7"/>
        <end position="311"/>
    </location>
</feature>
<keyword evidence="14" id="KW-1185">Reference proteome</keyword>
<dbReference type="RefSeq" id="WP_284197458.1">
    <property type="nucleotide sequence ID" value="NZ_BSOG01000004.1"/>
</dbReference>
<comment type="caution">
    <text evidence="13">The sequence shown here is derived from an EMBL/GenBank/DDBJ whole genome shotgun (WGS) entry which is preliminary data.</text>
</comment>
<keyword evidence="9" id="KW-0472">Membrane</keyword>
<protein>
    <submittedName>
        <fullName evidence="13">Porin</fullName>
    </submittedName>
</protein>
<accession>A0ABQ5YHA2</accession>
<evidence type="ECO:0000256" key="2">
    <source>
        <dbReference type="ARBA" id="ARBA00011233"/>
    </source>
</evidence>
<dbReference type="InterPro" id="IPR033900">
    <property type="entry name" value="Gram_neg_porin_domain"/>
</dbReference>